<dbReference type="InterPro" id="IPR007247">
    <property type="entry name" value="Ureidogly_lyase"/>
</dbReference>
<evidence type="ECO:0000313" key="5">
    <source>
        <dbReference type="EMBL" id="HIU24385.1"/>
    </source>
</evidence>
<accession>A0A9D1HZX6</accession>
<reference evidence="5" key="2">
    <citation type="journal article" date="2021" name="PeerJ">
        <title>Extensive microbial diversity within the chicken gut microbiome revealed by metagenomics and culture.</title>
        <authorList>
            <person name="Gilroy R."/>
            <person name="Ravi A."/>
            <person name="Getino M."/>
            <person name="Pursley I."/>
            <person name="Horton D.L."/>
            <person name="Alikhan N.F."/>
            <person name="Baker D."/>
            <person name="Gharbi K."/>
            <person name="Hall N."/>
            <person name="Watson M."/>
            <person name="Adriaenssens E.M."/>
            <person name="Foster-Nyarko E."/>
            <person name="Jarju S."/>
            <person name="Secka A."/>
            <person name="Antonio M."/>
            <person name="Oren A."/>
            <person name="Chaudhuri R.R."/>
            <person name="La Ragione R."/>
            <person name="Hildebrand F."/>
            <person name="Pallen M.J."/>
        </authorList>
    </citation>
    <scope>NUCLEOTIDE SEQUENCE</scope>
    <source>
        <strain evidence="5">ChiHjej12B11-29160</strain>
    </source>
</reference>
<comment type="caution">
    <text evidence="5">The sequence shown here is derived from an EMBL/GenBank/DDBJ whole genome shotgun (WGS) entry which is preliminary data.</text>
</comment>
<dbReference type="EMBL" id="DVMQ01000017">
    <property type="protein sequence ID" value="HIU24385.1"/>
    <property type="molecule type" value="Genomic_DNA"/>
</dbReference>
<dbReference type="GO" id="GO:0050385">
    <property type="term" value="F:ureidoglycolate lyase activity"/>
    <property type="evidence" value="ECO:0007669"/>
    <property type="project" value="UniProtKB-EC"/>
</dbReference>
<dbReference type="Gene3D" id="2.60.120.480">
    <property type="entry name" value="Ureidoglycolate hydrolase"/>
    <property type="match status" value="1"/>
</dbReference>
<dbReference type="GO" id="GO:0004848">
    <property type="term" value="F:ureidoglycolate hydrolase activity"/>
    <property type="evidence" value="ECO:0007669"/>
    <property type="project" value="InterPro"/>
</dbReference>
<proteinExistence type="predicted"/>
<name>A0A9D1HZX6_9ACTN</name>
<organism evidence="5 6">
    <name type="scientific">Candidatus Coprovicinus avistercoris</name>
    <dbReference type="NCBI Taxonomy" id="2840754"/>
    <lineage>
        <taxon>Bacteria</taxon>
        <taxon>Bacillati</taxon>
        <taxon>Actinomycetota</taxon>
        <taxon>Coriobacteriia</taxon>
        <taxon>Coriobacteriales</taxon>
        <taxon>Coriobacteriaceae</taxon>
        <taxon>Coriobacteriaceae incertae sedis</taxon>
        <taxon>Candidatus Coprovicinus</taxon>
    </lineage>
</organism>
<comment type="subunit">
    <text evidence="1">Homodimer.</text>
</comment>
<dbReference type="AlphaFoldDB" id="A0A9D1HZX6"/>
<dbReference type="InterPro" id="IPR011051">
    <property type="entry name" value="RmlC_Cupin_sf"/>
</dbReference>
<sequence length="163" mass="17934">MTHNMLTPVDVTQIEWQRYGILYDLTGAGTTGNTNASSGEGWSDVDTDRPLLDTLSYIGMTTSSGMPFDCSEVERHQHTQEAQIPAGKPICLLVAPPSDEPPSQKDLTAITIRPGYVFVLHRSVWHSASHGVEPDTSYYWMANVFENEPTVWAAIKDGPVRVG</sequence>
<dbReference type="SUPFAM" id="SSF51182">
    <property type="entry name" value="RmlC-like cupins"/>
    <property type="match status" value="1"/>
</dbReference>
<keyword evidence="3" id="KW-0456">Lyase</keyword>
<evidence type="ECO:0008006" key="7">
    <source>
        <dbReference type="Google" id="ProtNLM"/>
    </source>
</evidence>
<dbReference type="InterPro" id="IPR024060">
    <property type="entry name" value="Ureidoglycolate_lyase_dom_sf"/>
</dbReference>
<comment type="catalytic activity">
    <reaction evidence="4">
        <text>(S)-ureidoglycolate = urea + glyoxylate</text>
        <dbReference type="Rhea" id="RHEA:11304"/>
        <dbReference type="ChEBI" id="CHEBI:16199"/>
        <dbReference type="ChEBI" id="CHEBI:36655"/>
        <dbReference type="ChEBI" id="CHEBI:57296"/>
        <dbReference type="EC" id="4.3.2.3"/>
    </reaction>
</comment>
<evidence type="ECO:0000256" key="1">
    <source>
        <dbReference type="ARBA" id="ARBA00011738"/>
    </source>
</evidence>
<evidence type="ECO:0000256" key="4">
    <source>
        <dbReference type="ARBA" id="ARBA00047684"/>
    </source>
</evidence>
<dbReference type="Proteomes" id="UP000824078">
    <property type="component" value="Unassembled WGS sequence"/>
</dbReference>
<evidence type="ECO:0000256" key="2">
    <source>
        <dbReference type="ARBA" id="ARBA00022631"/>
    </source>
</evidence>
<protein>
    <recommendedName>
        <fullName evidence="7">Ureidoglycolate hydrolase</fullName>
    </recommendedName>
</protein>
<evidence type="ECO:0000313" key="6">
    <source>
        <dbReference type="Proteomes" id="UP000824078"/>
    </source>
</evidence>
<dbReference type="GO" id="GO:0000256">
    <property type="term" value="P:allantoin catabolic process"/>
    <property type="evidence" value="ECO:0007669"/>
    <property type="project" value="InterPro"/>
</dbReference>
<gene>
    <name evidence="5" type="ORF">IAD17_05640</name>
</gene>
<reference evidence="5" key="1">
    <citation type="submission" date="2020-10" db="EMBL/GenBank/DDBJ databases">
        <authorList>
            <person name="Gilroy R."/>
        </authorList>
    </citation>
    <scope>NUCLEOTIDE SEQUENCE</scope>
    <source>
        <strain evidence="5">ChiHjej12B11-29160</strain>
    </source>
</reference>
<evidence type="ECO:0000256" key="3">
    <source>
        <dbReference type="ARBA" id="ARBA00023239"/>
    </source>
</evidence>
<keyword evidence="2" id="KW-0659">Purine metabolism</keyword>
<dbReference type="Pfam" id="PF04115">
    <property type="entry name" value="Ureidogly_lyase"/>
    <property type="match status" value="1"/>
</dbReference>
<dbReference type="GO" id="GO:0006144">
    <property type="term" value="P:purine nucleobase metabolic process"/>
    <property type="evidence" value="ECO:0007669"/>
    <property type="project" value="UniProtKB-KW"/>
</dbReference>